<organism evidence="1 2">
    <name type="scientific">Cylicocyclus nassatus</name>
    <name type="common">Nematode worm</name>
    <dbReference type="NCBI Taxonomy" id="53992"/>
    <lineage>
        <taxon>Eukaryota</taxon>
        <taxon>Metazoa</taxon>
        <taxon>Ecdysozoa</taxon>
        <taxon>Nematoda</taxon>
        <taxon>Chromadorea</taxon>
        <taxon>Rhabditida</taxon>
        <taxon>Rhabditina</taxon>
        <taxon>Rhabditomorpha</taxon>
        <taxon>Strongyloidea</taxon>
        <taxon>Strongylidae</taxon>
        <taxon>Cylicocyclus</taxon>
    </lineage>
</organism>
<keyword evidence="2" id="KW-1185">Reference proteome</keyword>
<proteinExistence type="predicted"/>
<reference evidence="1" key="1">
    <citation type="submission" date="2023-07" db="EMBL/GenBank/DDBJ databases">
        <authorList>
            <consortium name="CYATHOMIX"/>
        </authorList>
    </citation>
    <scope>NUCLEOTIDE SEQUENCE</scope>
    <source>
        <strain evidence="1">N/A</strain>
    </source>
</reference>
<comment type="caution">
    <text evidence="1">The sequence shown here is derived from an EMBL/GenBank/DDBJ whole genome shotgun (WGS) entry which is preliminary data.</text>
</comment>
<dbReference type="AlphaFoldDB" id="A0AA36GJ32"/>
<sequence>MRLSLTLLMAAAAKFVMILAAIVYSVGGSKRGRSACRKQFQSRGRTLHELEMQLNLVYDCLLGKFAEIADLEPEVFLNYTKGSKLITHSAQLRGKRGLLDDFREFVEETPCDSFGCFVNKKRHRATCVFTVKTENNNNNSEDHEDHEDHEID</sequence>
<protein>
    <submittedName>
        <fullName evidence="1">Uncharacterized protein</fullName>
    </submittedName>
</protein>
<gene>
    <name evidence="1" type="ORF">CYNAS_LOCUS3064</name>
</gene>
<evidence type="ECO:0000313" key="1">
    <source>
        <dbReference type="EMBL" id="CAJ0591081.1"/>
    </source>
</evidence>
<name>A0AA36GJ32_CYLNA</name>
<evidence type="ECO:0000313" key="2">
    <source>
        <dbReference type="Proteomes" id="UP001176961"/>
    </source>
</evidence>
<dbReference type="EMBL" id="CATQJL010000001">
    <property type="protein sequence ID" value="CAJ0591081.1"/>
    <property type="molecule type" value="Genomic_DNA"/>
</dbReference>
<accession>A0AA36GJ32</accession>
<dbReference type="Proteomes" id="UP001176961">
    <property type="component" value="Unassembled WGS sequence"/>
</dbReference>